<dbReference type="EMBL" id="CASHTH010002976">
    <property type="protein sequence ID" value="CAI8038124.1"/>
    <property type="molecule type" value="Genomic_DNA"/>
</dbReference>
<gene>
    <name evidence="12" type="ORF">GBAR_LOCUS21265</name>
</gene>
<dbReference type="InterPro" id="IPR014001">
    <property type="entry name" value="Helicase_ATP-bd"/>
</dbReference>
<dbReference type="FunFam" id="3.40.50.300:FF:000108">
    <property type="entry name" value="ATP-dependent RNA helicase RhlE"/>
    <property type="match status" value="1"/>
</dbReference>
<evidence type="ECO:0000259" key="11">
    <source>
        <dbReference type="PROSITE" id="PS51195"/>
    </source>
</evidence>
<comment type="caution">
    <text evidence="12">The sequence shown here is derived from an EMBL/GenBank/DDBJ whole genome shotgun (WGS) entry which is preliminary data.</text>
</comment>
<dbReference type="SUPFAM" id="SSF52540">
    <property type="entry name" value="P-loop containing nucleoside triphosphate hydrolases"/>
    <property type="match status" value="2"/>
</dbReference>
<evidence type="ECO:0000256" key="2">
    <source>
        <dbReference type="ARBA" id="ARBA00022490"/>
    </source>
</evidence>
<reference evidence="12" key="1">
    <citation type="submission" date="2023-03" db="EMBL/GenBank/DDBJ databases">
        <authorList>
            <person name="Steffen K."/>
            <person name="Cardenas P."/>
        </authorList>
    </citation>
    <scope>NUCLEOTIDE SEQUENCE</scope>
</reference>
<evidence type="ECO:0000256" key="1">
    <source>
        <dbReference type="ARBA" id="ARBA00012552"/>
    </source>
</evidence>
<evidence type="ECO:0000259" key="9">
    <source>
        <dbReference type="PROSITE" id="PS51192"/>
    </source>
</evidence>
<keyword evidence="2" id="KW-0963">Cytoplasm</keyword>
<feature type="domain" description="DEAD-box RNA helicase Q" evidence="11">
    <location>
        <begin position="4"/>
        <end position="32"/>
    </location>
</feature>
<dbReference type="GO" id="GO:0005829">
    <property type="term" value="C:cytosol"/>
    <property type="evidence" value="ECO:0007669"/>
    <property type="project" value="TreeGrafter"/>
</dbReference>
<dbReference type="GO" id="GO:0016787">
    <property type="term" value="F:hydrolase activity"/>
    <property type="evidence" value="ECO:0007669"/>
    <property type="project" value="UniProtKB-KW"/>
</dbReference>
<comment type="similarity">
    <text evidence="8">Belongs to the DEAD box helicase family.</text>
</comment>
<protein>
    <recommendedName>
        <fullName evidence="1">RNA helicase</fullName>
        <ecNumber evidence="1">3.6.4.13</ecNumber>
    </recommendedName>
</protein>
<proteinExistence type="inferred from homology"/>
<dbReference type="PANTHER" id="PTHR47959:SF13">
    <property type="entry name" value="ATP-DEPENDENT RNA HELICASE RHLE"/>
    <property type="match status" value="1"/>
</dbReference>
<dbReference type="GO" id="GO:0005524">
    <property type="term" value="F:ATP binding"/>
    <property type="evidence" value="ECO:0007669"/>
    <property type="project" value="UniProtKB-KW"/>
</dbReference>
<dbReference type="PROSITE" id="PS51194">
    <property type="entry name" value="HELICASE_CTER"/>
    <property type="match status" value="1"/>
</dbReference>
<dbReference type="GO" id="GO:0003676">
    <property type="term" value="F:nucleic acid binding"/>
    <property type="evidence" value="ECO:0007669"/>
    <property type="project" value="InterPro"/>
</dbReference>
<feature type="domain" description="Helicase C-terminal" evidence="10">
    <location>
        <begin position="221"/>
        <end position="342"/>
    </location>
</feature>
<evidence type="ECO:0000313" key="13">
    <source>
        <dbReference type="Proteomes" id="UP001174909"/>
    </source>
</evidence>
<feature type="domain" description="Helicase ATP-binding" evidence="9">
    <location>
        <begin position="35"/>
        <end position="210"/>
    </location>
</feature>
<dbReference type="CDD" id="cd18787">
    <property type="entry name" value="SF2_C_DEAD"/>
    <property type="match status" value="1"/>
</dbReference>
<dbReference type="Gene3D" id="3.40.50.300">
    <property type="entry name" value="P-loop containing nucleotide triphosphate hydrolases"/>
    <property type="match status" value="2"/>
</dbReference>
<feature type="short sequence motif" description="Q motif" evidence="7">
    <location>
        <begin position="4"/>
        <end position="32"/>
    </location>
</feature>
<evidence type="ECO:0000256" key="8">
    <source>
        <dbReference type="RuleBase" id="RU000492"/>
    </source>
</evidence>
<evidence type="ECO:0000313" key="12">
    <source>
        <dbReference type="EMBL" id="CAI8038124.1"/>
    </source>
</evidence>
<keyword evidence="6 8" id="KW-0067">ATP-binding</keyword>
<accession>A0AA35WZ13</accession>
<dbReference type="SMART" id="SM00487">
    <property type="entry name" value="DEXDc"/>
    <property type="match status" value="1"/>
</dbReference>
<dbReference type="EC" id="3.6.4.13" evidence="1"/>
<evidence type="ECO:0000256" key="6">
    <source>
        <dbReference type="ARBA" id="ARBA00022840"/>
    </source>
</evidence>
<dbReference type="Pfam" id="PF00270">
    <property type="entry name" value="DEAD"/>
    <property type="match status" value="1"/>
</dbReference>
<evidence type="ECO:0000259" key="10">
    <source>
        <dbReference type="PROSITE" id="PS51194"/>
    </source>
</evidence>
<name>A0AA35WZ13_GEOBA</name>
<dbReference type="InterPro" id="IPR000629">
    <property type="entry name" value="RNA-helicase_DEAD-box_CS"/>
</dbReference>
<dbReference type="PANTHER" id="PTHR47959">
    <property type="entry name" value="ATP-DEPENDENT RNA HELICASE RHLE-RELATED"/>
    <property type="match status" value="1"/>
</dbReference>
<keyword evidence="4 8" id="KW-0378">Hydrolase</keyword>
<evidence type="ECO:0000256" key="4">
    <source>
        <dbReference type="ARBA" id="ARBA00022801"/>
    </source>
</evidence>
<dbReference type="GO" id="GO:0003724">
    <property type="term" value="F:RNA helicase activity"/>
    <property type="evidence" value="ECO:0007669"/>
    <property type="project" value="UniProtKB-EC"/>
</dbReference>
<dbReference type="InterPro" id="IPR044742">
    <property type="entry name" value="DEAD/DEAH_RhlB"/>
</dbReference>
<dbReference type="AlphaFoldDB" id="A0AA35WZ13"/>
<dbReference type="InterPro" id="IPR014014">
    <property type="entry name" value="RNA_helicase_DEAD_Q_motif"/>
</dbReference>
<sequence>MPSVNFSSLGLTETILRALRTKGYSAPTIIQQQAIPPLLAGEDVLGIAQTGTGKTAAFALPILQQLAAARERSKPNTPRALVLAPTRELAVQIHDDFRDYGAGLGLRQTVILGGVSQRPQVAALARRTDIVVATPGRLLDLFEQGYIRLDRIAFFVLDEADRMLDMGFIHDVRKIIRELPRQRRSMLFSATMPPDVARLAQEILHRPKRVEVTPSATTVDTVQQLVYFVNSADKPKLLGELLHDSALSRVLVFARTKHRANRVAEQVSVSKDVRPRGQRSMCNATIADCSSGRALERFRAGHSRVLVATDIAARGLDVDSISHVINFELPRSPRANVRSGWF</sequence>
<dbReference type="PROSITE" id="PS51195">
    <property type="entry name" value="Q_MOTIF"/>
    <property type="match status" value="1"/>
</dbReference>
<dbReference type="PROSITE" id="PS51192">
    <property type="entry name" value="HELICASE_ATP_BIND_1"/>
    <property type="match status" value="1"/>
</dbReference>
<dbReference type="CDD" id="cd00268">
    <property type="entry name" value="DEADc"/>
    <property type="match status" value="1"/>
</dbReference>
<dbReference type="InterPro" id="IPR011545">
    <property type="entry name" value="DEAD/DEAH_box_helicase_dom"/>
</dbReference>
<dbReference type="Proteomes" id="UP001174909">
    <property type="component" value="Unassembled WGS sequence"/>
</dbReference>
<dbReference type="Pfam" id="PF00271">
    <property type="entry name" value="Helicase_C"/>
    <property type="match status" value="1"/>
</dbReference>
<dbReference type="InterPro" id="IPR027417">
    <property type="entry name" value="P-loop_NTPase"/>
</dbReference>
<evidence type="ECO:0000256" key="7">
    <source>
        <dbReference type="PROSITE-ProRule" id="PRU00552"/>
    </source>
</evidence>
<keyword evidence="13" id="KW-1185">Reference proteome</keyword>
<evidence type="ECO:0000256" key="3">
    <source>
        <dbReference type="ARBA" id="ARBA00022741"/>
    </source>
</evidence>
<keyword evidence="5 8" id="KW-0347">Helicase</keyword>
<keyword evidence="3 8" id="KW-0547">Nucleotide-binding</keyword>
<dbReference type="InterPro" id="IPR001650">
    <property type="entry name" value="Helicase_C-like"/>
</dbReference>
<evidence type="ECO:0000256" key="5">
    <source>
        <dbReference type="ARBA" id="ARBA00022806"/>
    </source>
</evidence>
<dbReference type="InterPro" id="IPR050079">
    <property type="entry name" value="DEAD_box_RNA_helicase"/>
</dbReference>
<dbReference type="PROSITE" id="PS00039">
    <property type="entry name" value="DEAD_ATP_HELICASE"/>
    <property type="match status" value="1"/>
</dbReference>
<organism evidence="12 13">
    <name type="scientific">Geodia barretti</name>
    <name type="common">Barrett's horny sponge</name>
    <dbReference type="NCBI Taxonomy" id="519541"/>
    <lineage>
        <taxon>Eukaryota</taxon>
        <taxon>Metazoa</taxon>
        <taxon>Porifera</taxon>
        <taxon>Demospongiae</taxon>
        <taxon>Heteroscleromorpha</taxon>
        <taxon>Tetractinellida</taxon>
        <taxon>Astrophorina</taxon>
        <taxon>Geodiidae</taxon>
        <taxon>Geodia</taxon>
    </lineage>
</organism>